<keyword evidence="6" id="KW-0444">Lipid biosynthesis</keyword>
<evidence type="ECO:0000256" key="10">
    <source>
        <dbReference type="ARBA" id="ARBA00022723"/>
    </source>
</evidence>
<feature type="binding site" evidence="23">
    <location>
        <position position="39"/>
    </location>
    <ligand>
        <name>a divalent metal cation</name>
        <dbReference type="ChEBI" id="CHEBI:60240"/>
    </ligand>
</feature>
<reference evidence="25" key="1">
    <citation type="submission" date="2020-05" db="EMBL/GenBank/DDBJ databases">
        <title>Sulfur intermediates as new biogeochemical hubs in an aquatic model microbial ecosystem.</title>
        <authorList>
            <person name="Vigneron A."/>
        </authorList>
    </citation>
    <scope>NUCLEOTIDE SEQUENCE</scope>
    <source>
        <strain evidence="25">Bin.250</strain>
    </source>
</reference>
<dbReference type="GO" id="GO:0005524">
    <property type="term" value="F:ATP binding"/>
    <property type="evidence" value="ECO:0007669"/>
    <property type="project" value="UniProtKB-KW"/>
</dbReference>
<organism evidence="25 26">
    <name type="scientific">SAR86 cluster bacterium</name>
    <dbReference type="NCBI Taxonomy" id="2030880"/>
    <lineage>
        <taxon>Bacteria</taxon>
        <taxon>Pseudomonadati</taxon>
        <taxon>Pseudomonadota</taxon>
        <taxon>Gammaproteobacteria</taxon>
        <taxon>SAR86 cluster</taxon>
    </lineage>
</organism>
<evidence type="ECO:0000256" key="20">
    <source>
        <dbReference type="PIRSR" id="PIRSR600829-1"/>
    </source>
</evidence>
<feature type="transmembrane region" description="Helical" evidence="24">
    <location>
        <begin position="40"/>
        <end position="60"/>
    </location>
</feature>
<evidence type="ECO:0000313" key="26">
    <source>
        <dbReference type="Proteomes" id="UP000754644"/>
    </source>
</evidence>
<evidence type="ECO:0000256" key="6">
    <source>
        <dbReference type="ARBA" id="ARBA00022516"/>
    </source>
</evidence>
<evidence type="ECO:0000256" key="5">
    <source>
        <dbReference type="ARBA" id="ARBA00022475"/>
    </source>
</evidence>
<comment type="caution">
    <text evidence="25">The sequence shown here is derived from an EMBL/GenBank/DDBJ whole genome shotgun (WGS) entry which is preliminary data.</text>
</comment>
<comment type="cofactor">
    <cofactor evidence="23">
        <name>Mg(2+)</name>
        <dbReference type="ChEBI" id="CHEBI:18420"/>
    </cofactor>
    <text evidence="23">Mn(2+), Zn(2+), Cd(2+) and Co(2+) support activity to lesser extents.</text>
</comment>
<evidence type="ECO:0000256" key="9">
    <source>
        <dbReference type="ARBA" id="ARBA00022692"/>
    </source>
</evidence>
<keyword evidence="13 22" id="KW-0067">ATP-binding</keyword>
<evidence type="ECO:0000256" key="13">
    <source>
        <dbReference type="ARBA" id="ARBA00022840"/>
    </source>
</evidence>
<evidence type="ECO:0000256" key="7">
    <source>
        <dbReference type="ARBA" id="ARBA00022519"/>
    </source>
</evidence>
<sequence>MPEQSGPVAFDKAANTGFKHFKNATRFSINGLTMAYRNEAAFRQELGLFVISIPLAIWLGSSPLQWAALIGVGMIVLIVELLNSGIEACIDRIGTEHHPLSGLAKDFGSAAVMLALALACLVWAACLAERMW</sequence>
<protein>
    <recommendedName>
        <fullName evidence="4 24">Diacylglycerol kinase</fullName>
        <ecNumber evidence="3 24">2.7.1.107</ecNumber>
    </recommendedName>
</protein>
<feature type="transmembrane region" description="Helical" evidence="24">
    <location>
        <begin position="107"/>
        <end position="125"/>
    </location>
</feature>
<feature type="binding site" evidence="21">
    <location>
        <position position="109"/>
    </location>
    <ligand>
        <name>substrate</name>
    </ligand>
</feature>
<comment type="function">
    <text evidence="24">Catalyzes the ATP-dependent phosphorylation of sn-l,2-diacylglycerol (DAG) to phosphatidic acid. Involved in the recycling of diacylglycerol produced as a by-product during membrane-derived oligosaccharide (MDO) biosynthesis.</text>
</comment>
<evidence type="ECO:0000256" key="15">
    <source>
        <dbReference type="ARBA" id="ARBA00022989"/>
    </source>
</evidence>
<keyword evidence="19 24" id="KW-1208">Phospholipid metabolism</keyword>
<dbReference type="EMBL" id="JABMOJ010000095">
    <property type="protein sequence ID" value="NQV64252.1"/>
    <property type="molecule type" value="Genomic_DNA"/>
</dbReference>
<dbReference type="Pfam" id="PF01219">
    <property type="entry name" value="DAGK_prokar"/>
    <property type="match status" value="1"/>
</dbReference>
<comment type="subcellular location">
    <subcellularLocation>
        <location evidence="1 24">Cell inner membrane</location>
        <topology evidence="1 24">Multi-pass membrane protein</topology>
    </subcellularLocation>
</comment>
<dbReference type="AlphaFoldDB" id="A0A972VX80"/>
<feature type="binding site" evidence="22">
    <location>
        <begin position="105"/>
        <end position="106"/>
    </location>
    <ligand>
        <name>ATP</name>
        <dbReference type="ChEBI" id="CHEBI:30616"/>
    </ligand>
</feature>
<dbReference type="GO" id="GO:0046872">
    <property type="term" value="F:metal ion binding"/>
    <property type="evidence" value="ECO:0007669"/>
    <property type="project" value="UniProtKB-KW"/>
</dbReference>
<evidence type="ECO:0000256" key="18">
    <source>
        <dbReference type="ARBA" id="ARBA00023209"/>
    </source>
</evidence>
<keyword evidence="9 24" id="KW-0812">Transmembrane</keyword>
<keyword evidence="8 24" id="KW-0808">Transferase</keyword>
<keyword evidence="17 24" id="KW-0472">Membrane</keyword>
<dbReference type="PANTHER" id="PTHR34299:SF1">
    <property type="entry name" value="DIACYLGLYCEROL KINASE"/>
    <property type="match status" value="1"/>
</dbReference>
<evidence type="ECO:0000256" key="21">
    <source>
        <dbReference type="PIRSR" id="PIRSR600829-2"/>
    </source>
</evidence>
<evidence type="ECO:0000313" key="25">
    <source>
        <dbReference type="EMBL" id="NQV64252.1"/>
    </source>
</evidence>
<evidence type="ECO:0000256" key="1">
    <source>
        <dbReference type="ARBA" id="ARBA00004429"/>
    </source>
</evidence>
<dbReference type="EC" id="2.7.1.107" evidence="3 24"/>
<keyword evidence="10 23" id="KW-0479">Metal-binding</keyword>
<keyword evidence="18" id="KW-0594">Phospholipid biosynthesis</keyword>
<dbReference type="GO" id="GO:0006654">
    <property type="term" value="P:phosphatidic acid biosynthetic process"/>
    <property type="evidence" value="ECO:0007669"/>
    <property type="project" value="InterPro"/>
</dbReference>
<comment type="catalytic activity">
    <reaction evidence="24">
        <text>a 1,2-diacyl-sn-glycerol + ATP = a 1,2-diacyl-sn-glycero-3-phosphate + ADP + H(+)</text>
        <dbReference type="Rhea" id="RHEA:10272"/>
        <dbReference type="ChEBI" id="CHEBI:15378"/>
        <dbReference type="ChEBI" id="CHEBI:17815"/>
        <dbReference type="ChEBI" id="CHEBI:30616"/>
        <dbReference type="ChEBI" id="CHEBI:58608"/>
        <dbReference type="ChEBI" id="CHEBI:456216"/>
        <dbReference type="EC" id="2.7.1.107"/>
    </reaction>
</comment>
<comment type="similarity">
    <text evidence="2 24">Belongs to the bacterial diacylglycerol kinase family.</text>
</comment>
<gene>
    <name evidence="25" type="ORF">HQ497_02705</name>
</gene>
<dbReference type="Gene3D" id="1.10.287.3610">
    <property type="match status" value="1"/>
</dbReference>
<feature type="binding site" evidence="22">
    <location>
        <begin position="96"/>
        <end position="98"/>
    </location>
    <ligand>
        <name>ATP</name>
        <dbReference type="ChEBI" id="CHEBI:30616"/>
    </ligand>
</feature>
<feature type="binding site" evidence="22">
    <location>
        <position position="87"/>
    </location>
    <ligand>
        <name>ATP</name>
        <dbReference type="ChEBI" id="CHEBI:30616"/>
    </ligand>
</feature>
<feature type="active site" description="Proton acceptor" evidence="20">
    <location>
        <position position="80"/>
    </location>
</feature>
<feature type="binding site" evidence="23">
    <location>
        <position position="87"/>
    </location>
    <ligand>
        <name>a divalent metal cation</name>
        <dbReference type="ChEBI" id="CHEBI:60240"/>
    </ligand>
</feature>
<evidence type="ECO:0000256" key="4">
    <source>
        <dbReference type="ARBA" id="ARBA00017575"/>
    </source>
</evidence>
<dbReference type="GO" id="GO:0004143">
    <property type="term" value="F:ATP-dependent diacylglycerol kinase activity"/>
    <property type="evidence" value="ECO:0007669"/>
    <property type="project" value="UniProtKB-EC"/>
</dbReference>
<dbReference type="InterPro" id="IPR036945">
    <property type="entry name" value="DAGK_sf"/>
</dbReference>
<evidence type="ECO:0000256" key="8">
    <source>
        <dbReference type="ARBA" id="ARBA00022679"/>
    </source>
</evidence>
<keyword evidence="12 24" id="KW-0418">Kinase</keyword>
<dbReference type="GO" id="GO:0005886">
    <property type="term" value="C:plasma membrane"/>
    <property type="evidence" value="ECO:0007669"/>
    <property type="project" value="UniProtKB-SubCell"/>
</dbReference>
<keyword evidence="16 24" id="KW-0443">Lipid metabolism</keyword>
<dbReference type="Proteomes" id="UP000754644">
    <property type="component" value="Unassembled WGS sequence"/>
</dbReference>
<dbReference type="InterPro" id="IPR000829">
    <property type="entry name" value="DAGK"/>
</dbReference>
<evidence type="ECO:0000256" key="11">
    <source>
        <dbReference type="ARBA" id="ARBA00022741"/>
    </source>
</evidence>
<evidence type="ECO:0000256" key="3">
    <source>
        <dbReference type="ARBA" id="ARBA00012133"/>
    </source>
</evidence>
<dbReference type="InterPro" id="IPR033718">
    <property type="entry name" value="DAGK_prok"/>
</dbReference>
<comment type="caution">
    <text evidence="24">Lacks conserved residue(s) required for the propagation of feature annotation.</text>
</comment>
<evidence type="ECO:0000256" key="16">
    <source>
        <dbReference type="ARBA" id="ARBA00023098"/>
    </source>
</evidence>
<keyword evidence="11 22" id="KW-0547">Nucleotide-binding</keyword>
<dbReference type="CDD" id="cd14264">
    <property type="entry name" value="DAGK_IM"/>
    <property type="match status" value="1"/>
</dbReference>
<dbReference type="PANTHER" id="PTHR34299">
    <property type="entry name" value="DIACYLGLYCEROL KINASE"/>
    <property type="match status" value="1"/>
</dbReference>
<evidence type="ECO:0000256" key="14">
    <source>
        <dbReference type="ARBA" id="ARBA00022842"/>
    </source>
</evidence>
<evidence type="ECO:0000256" key="22">
    <source>
        <dbReference type="PIRSR" id="PIRSR600829-3"/>
    </source>
</evidence>
<proteinExistence type="inferred from homology"/>
<evidence type="ECO:0000256" key="19">
    <source>
        <dbReference type="ARBA" id="ARBA00023264"/>
    </source>
</evidence>
<feature type="binding site" evidence="21">
    <location>
        <begin position="41"/>
        <end position="45"/>
    </location>
    <ligand>
        <name>substrate</name>
    </ligand>
</feature>
<feature type="binding site" evidence="21">
    <location>
        <position position="80"/>
    </location>
    <ligand>
        <name>substrate</name>
    </ligand>
</feature>
<evidence type="ECO:0000256" key="17">
    <source>
        <dbReference type="ARBA" id="ARBA00023136"/>
    </source>
</evidence>
<keyword evidence="14 23" id="KW-0460">Magnesium</keyword>
<keyword evidence="5" id="KW-1003">Cell membrane</keyword>
<evidence type="ECO:0000256" key="23">
    <source>
        <dbReference type="PIRSR" id="PIRSR600829-4"/>
    </source>
</evidence>
<keyword evidence="7 24" id="KW-0997">Cell inner membrane</keyword>
<evidence type="ECO:0000256" key="2">
    <source>
        <dbReference type="ARBA" id="ARBA00005967"/>
    </source>
</evidence>
<keyword evidence="15 24" id="KW-1133">Transmembrane helix</keyword>
<accession>A0A972VX80</accession>
<name>A0A972VX80_9GAMM</name>
<evidence type="ECO:0000256" key="12">
    <source>
        <dbReference type="ARBA" id="ARBA00022777"/>
    </source>
</evidence>
<feature type="binding site" evidence="22">
    <location>
        <position position="39"/>
    </location>
    <ligand>
        <name>ATP</name>
        <dbReference type="ChEBI" id="CHEBI:30616"/>
    </ligand>
</feature>
<evidence type="ECO:0000256" key="24">
    <source>
        <dbReference type="RuleBase" id="RU363065"/>
    </source>
</evidence>